<dbReference type="AlphaFoldDB" id="A0A9N9MPL2"/>
<keyword evidence="9" id="KW-0539">Nucleus</keyword>
<dbReference type="GO" id="GO:0005789">
    <property type="term" value="C:endoplasmic reticulum membrane"/>
    <property type="evidence" value="ECO:0007669"/>
    <property type="project" value="UniProtKB-SubCell"/>
</dbReference>
<name>A0A9N9MPL2_9CUCU</name>
<protein>
    <recommendedName>
        <fullName evidence="13">Transmembrane protein 43</fullName>
    </recommendedName>
</protein>
<dbReference type="OrthoDB" id="410725at2759"/>
<keyword evidence="12" id="KW-1185">Reference proteome</keyword>
<feature type="transmembrane region" description="Helical" evidence="10">
    <location>
        <begin position="12"/>
        <end position="31"/>
    </location>
</feature>
<keyword evidence="7 10" id="KW-1133">Transmembrane helix</keyword>
<dbReference type="GO" id="GO:0071763">
    <property type="term" value="P:nuclear membrane organization"/>
    <property type="evidence" value="ECO:0007669"/>
    <property type="project" value="TreeGrafter"/>
</dbReference>
<feature type="transmembrane region" description="Helical" evidence="10">
    <location>
        <begin position="327"/>
        <end position="345"/>
    </location>
</feature>
<evidence type="ECO:0000256" key="3">
    <source>
        <dbReference type="ARBA" id="ARBA00004586"/>
    </source>
</evidence>
<evidence type="ECO:0000256" key="8">
    <source>
        <dbReference type="ARBA" id="ARBA00023136"/>
    </source>
</evidence>
<evidence type="ECO:0000313" key="12">
    <source>
        <dbReference type="Proteomes" id="UP001152799"/>
    </source>
</evidence>
<evidence type="ECO:0000256" key="5">
    <source>
        <dbReference type="ARBA" id="ARBA00022692"/>
    </source>
</evidence>
<comment type="similarity">
    <text evidence="4">Belongs to the TMEM43 family.</text>
</comment>
<accession>A0A9N9MPL2</accession>
<evidence type="ECO:0008006" key="13">
    <source>
        <dbReference type="Google" id="ProtNLM"/>
    </source>
</evidence>
<dbReference type="EMBL" id="OU892281">
    <property type="protein sequence ID" value="CAG9768977.1"/>
    <property type="molecule type" value="Genomic_DNA"/>
</dbReference>
<proteinExistence type="inferred from homology"/>
<evidence type="ECO:0000313" key="11">
    <source>
        <dbReference type="EMBL" id="CAG9768977.1"/>
    </source>
</evidence>
<sequence>METNFQEEFERSWLTSILGFLVFCTGVYLLTWNEGRAVHHHHSLEETYNNAISLSPFDKLQPDYDGRVVHITANLVVDEPLTEPEYGISIQAVKLKRRVQMYQWVEEYTPRNDDGDDIIRQQSTQDYYYVTEWRDKLVDSSNFYIRSGHENPKKIPLKTVTYVAPYVKVGPLSLSHELKEKFTEMEEVTSDERPDRKDIKLHMGIYYHCRDVWNPEVGDIRVQFYYAGETGEPVTVIAKQEKGTLVPYMTSKGKEIALLRYGNLDIVEMFSAEHWEAKLATWKMRFYGAFFVYFAVLCWSRLLKIFFNGIPYLSNIISGEATDSRNFLVAGSVALFVIALAWILYRPVIGASLIFAAVSPFLYCVMGVYGAANHIR</sequence>
<reference evidence="11" key="1">
    <citation type="submission" date="2022-01" db="EMBL/GenBank/DDBJ databases">
        <authorList>
            <person name="King R."/>
        </authorList>
    </citation>
    <scope>NUCLEOTIDE SEQUENCE</scope>
</reference>
<feature type="transmembrane region" description="Helical" evidence="10">
    <location>
        <begin position="352"/>
        <end position="372"/>
    </location>
</feature>
<dbReference type="Pfam" id="PF07787">
    <property type="entry name" value="TMEM43"/>
    <property type="match status" value="1"/>
</dbReference>
<feature type="transmembrane region" description="Helical" evidence="10">
    <location>
        <begin position="286"/>
        <end position="307"/>
    </location>
</feature>
<comment type="subcellular location">
    <subcellularLocation>
        <location evidence="1">Endomembrane system</location>
        <topology evidence="1">Multi-pass membrane protein</topology>
    </subcellularLocation>
    <subcellularLocation>
        <location evidence="3">Endoplasmic reticulum membrane</location>
    </subcellularLocation>
    <subcellularLocation>
        <location evidence="2">Nucleus envelope</location>
    </subcellularLocation>
</comment>
<evidence type="ECO:0000256" key="1">
    <source>
        <dbReference type="ARBA" id="ARBA00004127"/>
    </source>
</evidence>
<dbReference type="Proteomes" id="UP001152799">
    <property type="component" value="Chromosome 5"/>
</dbReference>
<gene>
    <name evidence="11" type="ORF">CEUTPL_LOCUS9495</name>
</gene>
<evidence type="ECO:0000256" key="6">
    <source>
        <dbReference type="ARBA" id="ARBA00022824"/>
    </source>
</evidence>
<organism evidence="11 12">
    <name type="scientific">Ceutorhynchus assimilis</name>
    <name type="common">cabbage seed weevil</name>
    <dbReference type="NCBI Taxonomy" id="467358"/>
    <lineage>
        <taxon>Eukaryota</taxon>
        <taxon>Metazoa</taxon>
        <taxon>Ecdysozoa</taxon>
        <taxon>Arthropoda</taxon>
        <taxon>Hexapoda</taxon>
        <taxon>Insecta</taxon>
        <taxon>Pterygota</taxon>
        <taxon>Neoptera</taxon>
        <taxon>Endopterygota</taxon>
        <taxon>Coleoptera</taxon>
        <taxon>Polyphaga</taxon>
        <taxon>Cucujiformia</taxon>
        <taxon>Curculionidae</taxon>
        <taxon>Ceutorhynchinae</taxon>
        <taxon>Ceutorhynchus</taxon>
    </lineage>
</organism>
<evidence type="ECO:0000256" key="7">
    <source>
        <dbReference type="ARBA" id="ARBA00022989"/>
    </source>
</evidence>
<dbReference type="PANTHER" id="PTHR13416:SF2">
    <property type="entry name" value="TRANSMEMBRANE PROTEIN 43"/>
    <property type="match status" value="1"/>
</dbReference>
<dbReference type="InterPro" id="IPR012430">
    <property type="entry name" value="TMEM43_fam"/>
</dbReference>
<evidence type="ECO:0000256" key="4">
    <source>
        <dbReference type="ARBA" id="ARBA00006627"/>
    </source>
</evidence>
<evidence type="ECO:0000256" key="2">
    <source>
        <dbReference type="ARBA" id="ARBA00004259"/>
    </source>
</evidence>
<keyword evidence="8 10" id="KW-0472">Membrane</keyword>
<evidence type="ECO:0000256" key="9">
    <source>
        <dbReference type="ARBA" id="ARBA00023242"/>
    </source>
</evidence>
<dbReference type="GO" id="GO:0006629">
    <property type="term" value="P:lipid metabolic process"/>
    <property type="evidence" value="ECO:0007669"/>
    <property type="project" value="TreeGrafter"/>
</dbReference>
<evidence type="ECO:0000256" key="10">
    <source>
        <dbReference type="SAM" id="Phobius"/>
    </source>
</evidence>
<keyword evidence="5 10" id="KW-0812">Transmembrane</keyword>
<keyword evidence="6" id="KW-0256">Endoplasmic reticulum</keyword>
<dbReference type="PANTHER" id="PTHR13416">
    <property type="match status" value="1"/>
</dbReference>
<dbReference type="GO" id="GO:0005637">
    <property type="term" value="C:nuclear inner membrane"/>
    <property type="evidence" value="ECO:0007669"/>
    <property type="project" value="TreeGrafter"/>
</dbReference>